<keyword evidence="8" id="KW-0547">Nucleotide-binding</keyword>
<evidence type="ECO:0000256" key="5">
    <source>
        <dbReference type="ARBA" id="ARBA00011525"/>
    </source>
</evidence>
<dbReference type="PROSITE" id="PS00470">
    <property type="entry name" value="IDH_IMDH"/>
    <property type="match status" value="1"/>
</dbReference>
<dbReference type="SMART" id="SM01329">
    <property type="entry name" value="Iso_dh"/>
    <property type="match status" value="1"/>
</dbReference>
<keyword evidence="7" id="KW-0479">Metal-binding</keyword>
<dbReference type="GO" id="GO:0006102">
    <property type="term" value="P:isocitrate metabolic process"/>
    <property type="evidence" value="ECO:0007669"/>
    <property type="project" value="TreeGrafter"/>
</dbReference>
<dbReference type="GeneID" id="115806933"/>
<dbReference type="GO" id="GO:0051287">
    <property type="term" value="F:NAD binding"/>
    <property type="evidence" value="ECO:0007669"/>
    <property type="project" value="UniProtKB-UniRule"/>
</dbReference>
<sequence length="391" mass="42912">MSTRTLLSLSKLLQPPWAGLLSNQQVLSPSVCCRREKSSYAPPPARYGGRHSVTLIPGDGIGPELLNHVRELFRFCCVPVDFEVVNVDSTKTSEDDINNAIISVRRNGVALKGNIETNHNLPPSHKSRNNLLRVSLDLYANVMHCQSLPGIQTRHKDIDIIIIRENTEGEYSSLEHENVPGVVECLKIITRVKSLQIAEYAFQLAREKGRRRVTAVHKANIMKLGDGLFLQCCKEVAAGYPDIAFDSMIVDNTTMQLVSKPQQFDVMVMPNLYGNVVSNVCAGLVGGPGLVPGANYGKDYAVFETATRNTGKSIANRNIANPTATLLASCLMLDHLRLHGYATMIRQAILKTLSETRLHTADLGGQGTTSEVVQSIMQEIQSRGPLTVDQI</sequence>
<keyword evidence="13" id="KW-0464">Manganese</keyword>
<organism evidence="17 18">
    <name type="scientific">Chanos chanos</name>
    <name type="common">Milkfish</name>
    <name type="synonym">Mugil chanos</name>
    <dbReference type="NCBI Taxonomy" id="29144"/>
    <lineage>
        <taxon>Eukaryota</taxon>
        <taxon>Metazoa</taxon>
        <taxon>Chordata</taxon>
        <taxon>Craniata</taxon>
        <taxon>Vertebrata</taxon>
        <taxon>Euteleostomi</taxon>
        <taxon>Actinopterygii</taxon>
        <taxon>Neopterygii</taxon>
        <taxon>Teleostei</taxon>
        <taxon>Ostariophysi</taxon>
        <taxon>Gonorynchiformes</taxon>
        <taxon>Chanidae</taxon>
        <taxon>Chanos</taxon>
    </lineage>
</organism>
<dbReference type="NCBIfam" id="TIGR00175">
    <property type="entry name" value="mito_nad_idh"/>
    <property type="match status" value="1"/>
</dbReference>
<evidence type="ECO:0000256" key="9">
    <source>
        <dbReference type="ARBA" id="ARBA00022840"/>
    </source>
</evidence>
<protein>
    <recommendedName>
        <fullName evidence="15">Isocitrate dehydrogenase [NAD] subunit, mitochondrial</fullName>
    </recommendedName>
</protein>
<evidence type="ECO:0000256" key="15">
    <source>
        <dbReference type="RuleBase" id="RU361266"/>
    </source>
</evidence>
<keyword evidence="6 15" id="KW-0816">Tricarboxylic acid cycle</keyword>
<evidence type="ECO:0000256" key="14">
    <source>
        <dbReference type="ARBA" id="ARBA00049641"/>
    </source>
</evidence>
<evidence type="ECO:0000256" key="10">
    <source>
        <dbReference type="ARBA" id="ARBA00022842"/>
    </source>
</evidence>
<keyword evidence="11 15" id="KW-0809">Transit peptide</keyword>
<dbReference type="Proteomes" id="UP000504632">
    <property type="component" value="Chromosome 3"/>
</dbReference>
<dbReference type="RefSeq" id="XP_030623650.1">
    <property type="nucleotide sequence ID" value="XM_030767790.1"/>
</dbReference>
<dbReference type="PANTHER" id="PTHR11835:SF60">
    <property type="entry name" value="ISOCITRATE DEHYDROGENASE [NAD] SUBUNIT, MITOCHONDRIAL"/>
    <property type="match status" value="1"/>
</dbReference>
<name>A0A6J2UT54_CHACN</name>
<evidence type="ECO:0000256" key="12">
    <source>
        <dbReference type="ARBA" id="ARBA00023128"/>
    </source>
</evidence>
<evidence type="ECO:0000256" key="7">
    <source>
        <dbReference type="ARBA" id="ARBA00022723"/>
    </source>
</evidence>
<comment type="similarity">
    <text evidence="4 15">Belongs to the isocitrate and isopropylmalate dehydrogenases family.</text>
</comment>
<evidence type="ECO:0000256" key="13">
    <source>
        <dbReference type="ARBA" id="ARBA00023211"/>
    </source>
</evidence>
<evidence type="ECO:0000256" key="2">
    <source>
        <dbReference type="ARBA" id="ARBA00001946"/>
    </source>
</evidence>
<accession>A0A6J2UT54</accession>
<evidence type="ECO:0000256" key="1">
    <source>
        <dbReference type="ARBA" id="ARBA00001936"/>
    </source>
</evidence>
<dbReference type="GO" id="GO:0006099">
    <property type="term" value="P:tricarboxylic acid cycle"/>
    <property type="evidence" value="ECO:0007669"/>
    <property type="project" value="UniProtKB-UniRule"/>
</dbReference>
<dbReference type="GO" id="GO:0016616">
    <property type="term" value="F:oxidoreductase activity, acting on the CH-OH group of donors, NAD or NADP as acceptor"/>
    <property type="evidence" value="ECO:0007669"/>
    <property type="project" value="InterPro"/>
</dbReference>
<comment type="cofactor">
    <cofactor evidence="2">
        <name>Mg(2+)</name>
        <dbReference type="ChEBI" id="CHEBI:18420"/>
    </cofactor>
</comment>
<reference evidence="18" key="1">
    <citation type="submission" date="2025-08" db="UniProtKB">
        <authorList>
            <consortium name="RefSeq"/>
        </authorList>
    </citation>
    <scope>IDENTIFICATION</scope>
</reference>
<dbReference type="Pfam" id="PF00180">
    <property type="entry name" value="Iso_dh"/>
    <property type="match status" value="1"/>
</dbReference>
<dbReference type="GO" id="GO:0000287">
    <property type="term" value="F:magnesium ion binding"/>
    <property type="evidence" value="ECO:0007669"/>
    <property type="project" value="UniProtKB-UniRule"/>
</dbReference>
<dbReference type="InterPro" id="IPR004434">
    <property type="entry name" value="Isocitrate_DH_NAD"/>
</dbReference>
<keyword evidence="17" id="KW-1185">Reference proteome</keyword>
<dbReference type="GO" id="GO:0005739">
    <property type="term" value="C:mitochondrion"/>
    <property type="evidence" value="ECO:0007669"/>
    <property type="project" value="UniProtKB-SubCell"/>
</dbReference>
<evidence type="ECO:0000259" key="16">
    <source>
        <dbReference type="SMART" id="SM01329"/>
    </source>
</evidence>
<dbReference type="OrthoDB" id="10261637at2759"/>
<gene>
    <name evidence="18" type="primary">LOC115806933</name>
</gene>
<keyword evidence="9" id="KW-0067">ATP-binding</keyword>
<evidence type="ECO:0000256" key="11">
    <source>
        <dbReference type="ARBA" id="ARBA00022946"/>
    </source>
</evidence>
<evidence type="ECO:0000256" key="6">
    <source>
        <dbReference type="ARBA" id="ARBA00022532"/>
    </source>
</evidence>
<keyword evidence="10" id="KW-0460">Magnesium</keyword>
<dbReference type="InterPro" id="IPR019818">
    <property type="entry name" value="IsoCit/isopropylmalate_DH_CS"/>
</dbReference>
<evidence type="ECO:0000256" key="4">
    <source>
        <dbReference type="ARBA" id="ARBA00007769"/>
    </source>
</evidence>
<dbReference type="AlphaFoldDB" id="A0A6J2UT54"/>
<comment type="function">
    <text evidence="14">Regulatory subunit which plays a role in the allosteric regulation of the enzyme catalyzing the decarboxylation of isocitrate (ICT) into alpha-ketoglutarate. The heterodimer composed of the alpha (IDH3A) and beta (IDH3B) subunits and the heterodimer composed of the alpha (IDH3A) and gamma (IDH3G) subunits, have considerable basal activity but the full activity of the heterotetramer (containing two subunits of IDH3A, one of IDH3B and one of IDH3G) requires the assembly and cooperative function of both heterodimers.</text>
</comment>
<evidence type="ECO:0000256" key="3">
    <source>
        <dbReference type="ARBA" id="ARBA00004173"/>
    </source>
</evidence>
<feature type="domain" description="Isopropylmalate dehydrogenase-like" evidence="16">
    <location>
        <begin position="52"/>
        <end position="376"/>
    </location>
</feature>
<dbReference type="GO" id="GO:0005524">
    <property type="term" value="F:ATP binding"/>
    <property type="evidence" value="ECO:0007669"/>
    <property type="project" value="UniProtKB-KW"/>
</dbReference>
<dbReference type="PANTHER" id="PTHR11835">
    <property type="entry name" value="DECARBOXYLATING DEHYDROGENASES-ISOCITRATE, ISOPROPYLMALATE, TARTRATE"/>
    <property type="match status" value="1"/>
</dbReference>
<comment type="subunit">
    <text evidence="5">Heterooligomer of subunits alpha (IDH3A), beta (IDH3B), and gamma (IDH3G) in the apparent ratio of 2:1:1. The heterodimer containing one IDH3A and one IDH3B subunit and the heterodimer containing one IDH3A and one IDH3G subunit assemble into a heterotetramer (which contains two subunits of IDH3A, one of IDH3B and one of IDH3G) and further into the heterooctamer.</text>
</comment>
<dbReference type="Gene3D" id="3.40.718.10">
    <property type="entry name" value="Isopropylmalate Dehydrogenase"/>
    <property type="match status" value="1"/>
</dbReference>
<comment type="subcellular location">
    <subcellularLocation>
        <location evidence="3 15">Mitochondrion</location>
    </subcellularLocation>
</comment>
<dbReference type="FunFam" id="3.40.718.10:FF:000011">
    <property type="entry name" value="Isocitrate dehydrogenase [NAD] subunit, mitochondrial"/>
    <property type="match status" value="1"/>
</dbReference>
<proteinExistence type="inferred from homology"/>
<evidence type="ECO:0000313" key="17">
    <source>
        <dbReference type="Proteomes" id="UP000504632"/>
    </source>
</evidence>
<keyword evidence="12 15" id="KW-0496">Mitochondrion</keyword>
<dbReference type="SUPFAM" id="SSF53659">
    <property type="entry name" value="Isocitrate/Isopropylmalate dehydrogenase-like"/>
    <property type="match status" value="1"/>
</dbReference>
<evidence type="ECO:0000256" key="8">
    <source>
        <dbReference type="ARBA" id="ARBA00022741"/>
    </source>
</evidence>
<dbReference type="InParanoid" id="A0A6J2UT54"/>
<dbReference type="InterPro" id="IPR024084">
    <property type="entry name" value="IsoPropMal-DH-like_dom"/>
</dbReference>
<comment type="cofactor">
    <cofactor evidence="1">
        <name>Mn(2+)</name>
        <dbReference type="ChEBI" id="CHEBI:29035"/>
    </cofactor>
</comment>
<evidence type="ECO:0000313" key="18">
    <source>
        <dbReference type="RefSeq" id="XP_030623650.1"/>
    </source>
</evidence>